<dbReference type="Gene3D" id="1.10.730.20">
    <property type="match status" value="1"/>
</dbReference>
<evidence type="ECO:0000313" key="15">
    <source>
        <dbReference type="EMBL" id="GAP85397.2"/>
    </source>
</evidence>
<dbReference type="InterPro" id="IPR001412">
    <property type="entry name" value="aa-tRNA-synth_I_CS"/>
</dbReference>
<keyword evidence="5 12" id="KW-0547">Nucleotide-binding</keyword>
<dbReference type="CDD" id="cd07960">
    <property type="entry name" value="Anticodon_Ia_Ile_BEm"/>
    <property type="match status" value="1"/>
</dbReference>
<evidence type="ECO:0000256" key="4">
    <source>
        <dbReference type="ARBA" id="ARBA00022598"/>
    </source>
</evidence>
<evidence type="ECO:0000256" key="2">
    <source>
        <dbReference type="ARBA" id="ARBA00005594"/>
    </source>
</evidence>
<evidence type="ECO:0000259" key="13">
    <source>
        <dbReference type="Pfam" id="PF00133"/>
    </source>
</evidence>
<dbReference type="GO" id="GO:0004822">
    <property type="term" value="F:isoleucine-tRNA ligase activity"/>
    <property type="evidence" value="ECO:0007669"/>
    <property type="project" value="UniProtKB-EC"/>
</dbReference>
<protein>
    <recommendedName>
        <fullName evidence="11">Isoleucine--tRNA ligase, mitochondrial</fullName>
        <ecNumber evidence="3">6.1.1.5</ecNumber>
    </recommendedName>
    <alternativeName>
        <fullName evidence="9">Isoleucyl-tRNA synthetase</fullName>
    </alternativeName>
</protein>
<dbReference type="GO" id="GO:0032543">
    <property type="term" value="P:mitochondrial translation"/>
    <property type="evidence" value="ECO:0007669"/>
    <property type="project" value="EnsemblFungi"/>
</dbReference>
<dbReference type="Gene3D" id="3.90.740.10">
    <property type="entry name" value="Valyl/Leucyl/Isoleucyl-tRNA synthetase, editing domain"/>
    <property type="match status" value="1"/>
</dbReference>
<dbReference type="SUPFAM" id="SSF50677">
    <property type="entry name" value="ValRS/IleRS/LeuRS editing domain"/>
    <property type="match status" value="1"/>
</dbReference>
<dbReference type="GO" id="GO:0000049">
    <property type="term" value="F:tRNA binding"/>
    <property type="evidence" value="ECO:0007669"/>
    <property type="project" value="InterPro"/>
</dbReference>
<accession>A0A1W2TBV3</accession>
<dbReference type="InterPro" id="IPR033708">
    <property type="entry name" value="Anticodon_Ile_BEm"/>
</dbReference>
<name>A0A1W2TBV3_ROSNE</name>
<dbReference type="InterPro" id="IPR002301">
    <property type="entry name" value="Ile-tRNA-ligase"/>
</dbReference>
<organism evidence="15">
    <name type="scientific">Rosellinia necatrix</name>
    <name type="common">White root-rot fungus</name>
    <dbReference type="NCBI Taxonomy" id="77044"/>
    <lineage>
        <taxon>Eukaryota</taxon>
        <taxon>Fungi</taxon>
        <taxon>Dikarya</taxon>
        <taxon>Ascomycota</taxon>
        <taxon>Pezizomycotina</taxon>
        <taxon>Sordariomycetes</taxon>
        <taxon>Xylariomycetidae</taxon>
        <taxon>Xylariales</taxon>
        <taxon>Xylariaceae</taxon>
        <taxon>Rosellinia</taxon>
    </lineage>
</organism>
<dbReference type="GO" id="GO:0005524">
    <property type="term" value="F:ATP binding"/>
    <property type="evidence" value="ECO:0007669"/>
    <property type="project" value="UniProtKB-KW"/>
</dbReference>
<dbReference type="PANTHER" id="PTHR42765">
    <property type="entry name" value="SOLEUCYL-TRNA SYNTHETASE"/>
    <property type="match status" value="1"/>
</dbReference>
<dbReference type="GO" id="GO:0005739">
    <property type="term" value="C:mitochondrion"/>
    <property type="evidence" value="ECO:0007669"/>
    <property type="project" value="UniProtKB-SubCell"/>
</dbReference>
<comment type="catalytic activity">
    <reaction evidence="10">
        <text>tRNA(Ile) + L-isoleucine + ATP = L-isoleucyl-tRNA(Ile) + AMP + diphosphate</text>
        <dbReference type="Rhea" id="RHEA:11060"/>
        <dbReference type="Rhea" id="RHEA-COMP:9666"/>
        <dbReference type="Rhea" id="RHEA-COMP:9695"/>
        <dbReference type="ChEBI" id="CHEBI:30616"/>
        <dbReference type="ChEBI" id="CHEBI:33019"/>
        <dbReference type="ChEBI" id="CHEBI:58045"/>
        <dbReference type="ChEBI" id="CHEBI:78442"/>
        <dbReference type="ChEBI" id="CHEBI:78528"/>
        <dbReference type="ChEBI" id="CHEBI:456215"/>
        <dbReference type="EC" id="6.1.1.5"/>
    </reaction>
</comment>
<dbReference type="OMA" id="HCWRCKT"/>
<dbReference type="GO" id="GO:0006428">
    <property type="term" value="P:isoleucyl-tRNA aminoacylation"/>
    <property type="evidence" value="ECO:0007669"/>
    <property type="project" value="InterPro"/>
</dbReference>
<evidence type="ECO:0000256" key="9">
    <source>
        <dbReference type="ARBA" id="ARBA00032665"/>
    </source>
</evidence>
<evidence type="ECO:0000256" key="8">
    <source>
        <dbReference type="ARBA" id="ARBA00023146"/>
    </source>
</evidence>
<feature type="domain" description="Aminoacyl-tRNA synthetase class Ia" evidence="13">
    <location>
        <begin position="37"/>
        <end position="682"/>
    </location>
</feature>
<dbReference type="InterPro" id="IPR009008">
    <property type="entry name" value="Val/Leu/Ile-tRNA-synth_edit"/>
</dbReference>
<comment type="subcellular location">
    <subcellularLocation>
        <location evidence="1">Mitochondrion</location>
    </subcellularLocation>
</comment>
<comment type="similarity">
    <text evidence="2 12">Belongs to the class-I aminoacyl-tRNA synthetase family.</text>
</comment>
<dbReference type="EC" id="6.1.1.5" evidence="3"/>
<evidence type="ECO:0000256" key="7">
    <source>
        <dbReference type="ARBA" id="ARBA00022917"/>
    </source>
</evidence>
<dbReference type="PRINTS" id="PR00984">
    <property type="entry name" value="TRNASYNTHILE"/>
</dbReference>
<evidence type="ECO:0000256" key="10">
    <source>
        <dbReference type="ARBA" id="ARBA00048359"/>
    </source>
</evidence>
<keyword evidence="8 12" id="KW-0030">Aminoacyl-tRNA synthetase</keyword>
<keyword evidence="16" id="KW-1185">Reference proteome</keyword>
<evidence type="ECO:0000256" key="1">
    <source>
        <dbReference type="ARBA" id="ARBA00004173"/>
    </source>
</evidence>
<dbReference type="PANTHER" id="PTHR42765:SF1">
    <property type="entry name" value="ISOLEUCINE--TRNA LIGASE, MITOCHONDRIAL"/>
    <property type="match status" value="1"/>
</dbReference>
<dbReference type="SUPFAM" id="SSF52374">
    <property type="entry name" value="Nucleotidylyl transferase"/>
    <property type="match status" value="1"/>
</dbReference>
<evidence type="ECO:0000256" key="6">
    <source>
        <dbReference type="ARBA" id="ARBA00022840"/>
    </source>
</evidence>
<proteinExistence type="inferred from homology"/>
<gene>
    <name evidence="15" type="ORF">SAMD00023353_1001160</name>
</gene>
<evidence type="ECO:0000256" key="3">
    <source>
        <dbReference type="ARBA" id="ARBA00013165"/>
    </source>
</evidence>
<dbReference type="InterPro" id="IPR014729">
    <property type="entry name" value="Rossmann-like_a/b/a_fold"/>
</dbReference>
<dbReference type="PROSITE" id="PS00178">
    <property type="entry name" value="AA_TRNA_LIGASE_I"/>
    <property type="match status" value="1"/>
</dbReference>
<dbReference type="InterPro" id="IPR009080">
    <property type="entry name" value="tRNAsynth_Ia_anticodon-bd"/>
</dbReference>
<feature type="domain" description="Methionyl/Valyl/Leucyl/Isoleucyl-tRNA synthetase anticodon-binding" evidence="14">
    <location>
        <begin position="722"/>
        <end position="809"/>
    </location>
</feature>
<dbReference type="InterPro" id="IPR050081">
    <property type="entry name" value="Ile-tRNA_ligase"/>
</dbReference>
<keyword evidence="7 12" id="KW-0648">Protein biosynthesis</keyword>
<evidence type="ECO:0000256" key="5">
    <source>
        <dbReference type="ARBA" id="ARBA00022741"/>
    </source>
</evidence>
<dbReference type="EMBL" id="DF977455">
    <property type="protein sequence ID" value="GAP85397.2"/>
    <property type="molecule type" value="Genomic_DNA"/>
</dbReference>
<reference evidence="15" key="1">
    <citation type="submission" date="2016-03" db="EMBL/GenBank/DDBJ databases">
        <title>Draft genome sequence of Rosellinia necatrix.</title>
        <authorList>
            <person name="Kanematsu S."/>
        </authorList>
    </citation>
    <scope>NUCLEOTIDE SEQUENCE [LARGE SCALE GENOMIC DNA]</scope>
    <source>
        <strain evidence="15">W97</strain>
    </source>
</reference>
<dbReference type="Gene3D" id="3.40.50.620">
    <property type="entry name" value="HUPs"/>
    <property type="match status" value="2"/>
</dbReference>
<dbReference type="NCBIfam" id="TIGR00392">
    <property type="entry name" value="ileS"/>
    <property type="match status" value="1"/>
</dbReference>
<dbReference type="InterPro" id="IPR013155">
    <property type="entry name" value="M/V/L/I-tRNA-synth_anticd-bd"/>
</dbReference>
<dbReference type="OrthoDB" id="10264412at2759"/>
<dbReference type="Proteomes" id="UP000054516">
    <property type="component" value="Unassembled WGS sequence"/>
</dbReference>
<dbReference type="InterPro" id="IPR002300">
    <property type="entry name" value="aa-tRNA-synth_Ia"/>
</dbReference>
<keyword evidence="4 12" id="KW-0436">Ligase</keyword>
<dbReference type="Pfam" id="PF00133">
    <property type="entry name" value="tRNA-synt_1"/>
    <property type="match status" value="1"/>
</dbReference>
<dbReference type="AlphaFoldDB" id="A0A1W2TBV3"/>
<sequence>MTMSKSWTATLKLPKSTFPPRPLAASRDKYIQRCADHFYEWQRQNRPAGSPFVLHDGPPYANGNLHVGHALNKVLKDMILRTKVQQGKRVDYIPGWDCHGLPIELKALESAKEAKLAPLEIRKAARNLASNAIVKQMKSFRSYGVMGDWAQKWTTMDTAYEMRQLRLFQKMVKKGLIHLKFKPVYWSPSSQTALAEAELEYKDDHVSHAAWVRFPITNDWRSLPQFKGLQEKVKGNLYAVIWTTTPWTLPANRAIALHNDLRYCVVRDGADALLVAESRFDTLNETLRKADNTRPESQQDTVYELFEGSQLRDLKYTNRLRGKNAPVQPIIHADFVSASSGSGLVHVAPGHGFDDYEVCKPYGIPVAAPIDDMGRFTKDAFPDVPEVLQLAPSIIDGGGRSVLDLLKPHGDVLLVERHQHKYPYDWRTKKPVVIRATEQWFADVASIKQDALDSLEGVRFFPEAGRTRLESFVKGRSEWCISRQRAWGVPIPALYDQTGAAVVDEEVVEHIISVIQERGTHAWWSDAADDPAWIPSSLKGTYRRGTDTMDVWFDSGSSWTMMPHRADVYLEGSDQHRGWFQSSLLTRIAAAGAGAETDAAFTKGAPFKQLITHGFTLDQDGKKMSKSIGNIIEPQQIMDGTLLPPVKRRGKAAAAGPPAYDALGPDALRLWVASSDYTRDVVLGVPVLQSVHTALVKYRTTIKMLLGSVRETARAAPLTVADQVALIQLRDAMAEVCRAFDNHEFYRAYGALNRWVNADLSAFYLEALKDRLYCGDGGGVLESLLTGFLRMLAPMTPLLVEEAWDHRPEWMKADSSATHPLHQLYTDPVIDPGRLTVDPAALRADIPVLMAVHGAVKPALERARGAGHVGSSLQSTVEIRVPADGGGGGGGTPEHEAVLAVLRRHAAELADMFVVSGVRIDESRDAGVNSGGGGGGGSGGPPVDFVFREEFEVHGVKAHVEVRSPQHAKCPRCWRYVAPREDALCPRCEGVVQA</sequence>
<dbReference type="FunFam" id="3.40.50.620:FF:000111">
    <property type="entry name" value="Mitochondrial isoleucyl-tRNA synthetase"/>
    <property type="match status" value="1"/>
</dbReference>
<evidence type="ECO:0000313" key="16">
    <source>
        <dbReference type="Proteomes" id="UP000054516"/>
    </source>
</evidence>
<dbReference type="SUPFAM" id="SSF47323">
    <property type="entry name" value="Anticodon-binding domain of a subclass of class I aminoacyl-tRNA synthetases"/>
    <property type="match status" value="1"/>
</dbReference>
<dbReference type="Gene3D" id="1.10.10.830">
    <property type="entry name" value="Ile-tRNA synthetase CP2 domain-like"/>
    <property type="match status" value="1"/>
</dbReference>
<keyword evidence="6 12" id="KW-0067">ATP-binding</keyword>
<evidence type="ECO:0000259" key="14">
    <source>
        <dbReference type="Pfam" id="PF08264"/>
    </source>
</evidence>
<dbReference type="GO" id="GO:0002161">
    <property type="term" value="F:aminoacyl-tRNA deacylase activity"/>
    <property type="evidence" value="ECO:0007669"/>
    <property type="project" value="InterPro"/>
</dbReference>
<dbReference type="STRING" id="77044.A0A1W2TBV3"/>
<evidence type="ECO:0000256" key="12">
    <source>
        <dbReference type="RuleBase" id="RU363035"/>
    </source>
</evidence>
<evidence type="ECO:0000256" key="11">
    <source>
        <dbReference type="ARBA" id="ARBA00068280"/>
    </source>
</evidence>
<dbReference type="Pfam" id="PF08264">
    <property type="entry name" value="Anticodon_1"/>
    <property type="match status" value="1"/>
</dbReference>